<evidence type="ECO:0000313" key="1">
    <source>
        <dbReference type="EMBL" id="KNC94211.1"/>
    </source>
</evidence>
<keyword evidence="2" id="KW-1185">Reference proteome</keyword>
<dbReference type="Gene3D" id="1.10.10.10">
    <property type="entry name" value="Winged helix-like DNA-binding domain superfamily/Winged helix DNA-binding domain"/>
    <property type="match status" value="1"/>
</dbReference>
<dbReference type="OrthoDB" id="6586425at2"/>
<protein>
    <submittedName>
        <fullName evidence="1">Transcriptional regulator</fullName>
    </submittedName>
</protein>
<gene>
    <name evidence="1" type="ORF">GM31_15290</name>
</gene>
<dbReference type="RefSeq" id="WP_049849796.1">
    <property type="nucleotide sequence ID" value="NZ_JNGH01000105.1"/>
</dbReference>
<dbReference type="AlphaFoldDB" id="A0A0L0GZU3"/>
<dbReference type="PATRIC" id="fig|379893.3.peg.1939"/>
<evidence type="ECO:0000313" key="2">
    <source>
        <dbReference type="Proteomes" id="UP000037393"/>
    </source>
</evidence>
<accession>A0A0L0GZU3</accession>
<dbReference type="InterPro" id="IPR036388">
    <property type="entry name" value="WH-like_DNA-bd_sf"/>
</dbReference>
<comment type="caution">
    <text evidence="1">The sequence shown here is derived from an EMBL/GenBank/DDBJ whole genome shotgun (WGS) entry which is preliminary data.</text>
</comment>
<name>A0A0L0GZU3_9ENTR</name>
<dbReference type="NCBIfam" id="NF008549">
    <property type="entry name" value="PRK11476.1"/>
    <property type="match status" value="1"/>
</dbReference>
<dbReference type="InterPro" id="IPR020357">
    <property type="entry name" value="Tscrpt_reg_CaiF/GrlA"/>
</dbReference>
<reference evidence="1 2" key="1">
    <citation type="journal article" date="2015" name="Appl. Environ. Microbiol.">
        <title>The Enterobacterium Trabulsiella odontotermitis Presents Novel Adaptations Related to Its Association with Fungus-Growing Termites.</title>
        <authorList>
            <person name="Sapountzis P."/>
            <person name="Gruntjes T."/>
            <person name="Otani S."/>
            <person name="Estevez J."/>
            <person name="da Costa R.R."/>
            <person name="Plunkett G.3rd."/>
            <person name="Perna N.T."/>
            <person name="Poulsen M."/>
        </authorList>
    </citation>
    <scope>NUCLEOTIDE SEQUENCE [LARGE SCALE GENOMIC DNA]</scope>
    <source>
        <strain evidence="1 2">12</strain>
    </source>
</reference>
<dbReference type="Proteomes" id="UP000037393">
    <property type="component" value="Unassembled WGS sequence"/>
</dbReference>
<proteinExistence type="predicted"/>
<organism evidence="1 2">
    <name type="scientific">Trabulsiella odontotermitis</name>
    <dbReference type="NCBI Taxonomy" id="379893"/>
    <lineage>
        <taxon>Bacteria</taxon>
        <taxon>Pseudomonadati</taxon>
        <taxon>Pseudomonadota</taxon>
        <taxon>Gammaproteobacteria</taxon>
        <taxon>Enterobacterales</taxon>
        <taxon>Enterobacteriaceae</taxon>
        <taxon>Trabulsiella</taxon>
    </lineage>
</organism>
<dbReference type="Pfam" id="PF07180">
    <property type="entry name" value="CaiF_GrlA"/>
    <property type="match status" value="1"/>
</dbReference>
<dbReference type="GO" id="GO:0006351">
    <property type="term" value="P:DNA-templated transcription"/>
    <property type="evidence" value="ECO:0007669"/>
    <property type="project" value="InterPro"/>
</dbReference>
<dbReference type="EMBL" id="JNGI01000030">
    <property type="protein sequence ID" value="KNC94211.1"/>
    <property type="molecule type" value="Genomic_DNA"/>
</dbReference>
<sequence>MCEEYIDKPLYLLIADWMMAQNRWITAREISIEFDIEHSKAINTLSYILAEVGEIECETKMIPNKLAGRGCQCQRLVKVKNISPALYSRLRTSRLAKEVVCDNTPRLSVVPPGELNREQKWQWMLSKSMRR</sequence>